<dbReference type="PANTHER" id="PTHR23280">
    <property type="entry name" value="4.1 G PROTEIN"/>
    <property type="match status" value="1"/>
</dbReference>
<dbReference type="Gene3D" id="2.30.29.30">
    <property type="entry name" value="Pleckstrin-homology domain (PH domain)/Phosphotyrosine-binding domain (PTB)"/>
    <property type="match status" value="1"/>
</dbReference>
<gene>
    <name evidence="2" type="ORF">TCMB3V08_LOCUS2142</name>
</gene>
<proteinExistence type="predicted"/>
<accession>A0A7R9P469</accession>
<sequence length="227" mass="25706">MNRILAAAVFGSEPVQPCCILLRIFFDVTTKYCQEANRSRRGYEGFLPPALATTVIRAPPSDPNDTWAHDINFLLDEKECAFPRLGEDNVEYFLGLTPSGIIVLRNKTKVGNYYWPRISKIYFKGRYFMLRVCDKNLYVGGWRGWEGNGTQPILPSARVKRGSKSPANLTACWREGSQTGLRDTSRKPEMKGSLYCYCRLRLQFCATWSRLGVPPLSVLPPSPQTPD</sequence>
<dbReference type="GO" id="GO:0005856">
    <property type="term" value="C:cytoskeleton"/>
    <property type="evidence" value="ECO:0007669"/>
    <property type="project" value="TreeGrafter"/>
</dbReference>
<dbReference type="GO" id="GO:0031032">
    <property type="term" value="P:actomyosin structure organization"/>
    <property type="evidence" value="ECO:0007669"/>
    <property type="project" value="TreeGrafter"/>
</dbReference>
<dbReference type="InterPro" id="IPR018980">
    <property type="entry name" value="FERM_PH-like_C"/>
</dbReference>
<dbReference type="Pfam" id="PF09380">
    <property type="entry name" value="FERM_C"/>
    <property type="match status" value="1"/>
</dbReference>
<dbReference type="InterPro" id="IPR011993">
    <property type="entry name" value="PH-like_dom_sf"/>
</dbReference>
<dbReference type="AlphaFoldDB" id="A0A7R9P469"/>
<name>A0A7R9P469_TIMCA</name>
<evidence type="ECO:0000313" key="2">
    <source>
        <dbReference type="EMBL" id="CAD7569403.1"/>
    </source>
</evidence>
<protein>
    <submittedName>
        <fullName evidence="2">(California timema) hypothetical protein</fullName>
    </submittedName>
</protein>
<reference evidence="2" key="1">
    <citation type="submission" date="2020-11" db="EMBL/GenBank/DDBJ databases">
        <authorList>
            <person name="Tran Van P."/>
        </authorList>
    </citation>
    <scope>NUCLEOTIDE SEQUENCE</scope>
</reference>
<organism evidence="2">
    <name type="scientific">Timema californicum</name>
    <name type="common">California timema</name>
    <name type="synonym">Walking stick</name>
    <dbReference type="NCBI Taxonomy" id="61474"/>
    <lineage>
        <taxon>Eukaryota</taxon>
        <taxon>Metazoa</taxon>
        <taxon>Ecdysozoa</taxon>
        <taxon>Arthropoda</taxon>
        <taxon>Hexapoda</taxon>
        <taxon>Insecta</taxon>
        <taxon>Pterygota</taxon>
        <taxon>Neoptera</taxon>
        <taxon>Polyneoptera</taxon>
        <taxon>Phasmatodea</taxon>
        <taxon>Timematodea</taxon>
        <taxon>Timematoidea</taxon>
        <taxon>Timematidae</taxon>
        <taxon>Timema</taxon>
    </lineage>
</organism>
<dbReference type="SMART" id="SM01196">
    <property type="entry name" value="FERM_C"/>
    <property type="match status" value="1"/>
</dbReference>
<dbReference type="SUPFAM" id="SSF50729">
    <property type="entry name" value="PH domain-like"/>
    <property type="match status" value="1"/>
</dbReference>
<evidence type="ECO:0000259" key="1">
    <source>
        <dbReference type="SMART" id="SM01196"/>
    </source>
</evidence>
<feature type="domain" description="FERM C-terminal PH-like" evidence="1">
    <location>
        <begin position="86"/>
        <end position="188"/>
    </location>
</feature>
<dbReference type="EMBL" id="OE179659">
    <property type="protein sequence ID" value="CAD7569403.1"/>
    <property type="molecule type" value="Genomic_DNA"/>
</dbReference>
<dbReference type="PANTHER" id="PTHR23280:SF4">
    <property type="entry name" value="BAND 4.1-LIKE PROTEIN 4A"/>
    <property type="match status" value="1"/>
</dbReference>